<comment type="similarity">
    <text evidence="3">Belongs to the CENP-K/MCM22 family.</text>
</comment>
<proteinExistence type="inferred from homology"/>
<evidence type="ECO:0000256" key="2">
    <source>
        <dbReference type="ARBA" id="ARBA00004584"/>
    </source>
</evidence>
<reference evidence="9 10" key="1">
    <citation type="journal article" date="2021" name="Elife">
        <title>Chloroplast acquisition without the gene transfer in kleptoplastic sea slugs, Plakobranchus ocellatus.</title>
        <authorList>
            <person name="Maeda T."/>
            <person name="Takahashi S."/>
            <person name="Yoshida T."/>
            <person name="Shimamura S."/>
            <person name="Takaki Y."/>
            <person name="Nagai Y."/>
            <person name="Toyoda A."/>
            <person name="Suzuki Y."/>
            <person name="Arimoto A."/>
            <person name="Ishii H."/>
            <person name="Satoh N."/>
            <person name="Nishiyama T."/>
            <person name="Hasebe M."/>
            <person name="Maruyama T."/>
            <person name="Minagawa J."/>
            <person name="Obokata J."/>
            <person name="Shigenobu S."/>
        </authorList>
    </citation>
    <scope>NUCLEOTIDE SEQUENCE [LARGE SCALE GENOMIC DNA]</scope>
</reference>
<evidence type="ECO:0000256" key="5">
    <source>
        <dbReference type="ARBA" id="ARBA00023054"/>
    </source>
</evidence>
<gene>
    <name evidence="9" type="ORF">ElyMa_001971400</name>
</gene>
<accession>A0AAV4F0C1</accession>
<dbReference type="GO" id="GO:0000070">
    <property type="term" value="P:mitotic sister chromatid segregation"/>
    <property type="evidence" value="ECO:0007669"/>
    <property type="project" value="TreeGrafter"/>
</dbReference>
<protein>
    <submittedName>
        <fullName evidence="9">Centromere protein K-like</fullName>
    </submittedName>
</protein>
<sequence length="266" mass="30899">MDLEDVKEQCSQDWQQVKKLHAELQSAVSKPVVITEPLLPVLEETEKRLKAELQGIRERELSTIPQNPELQKIVLKQAEQQSLQEYKETVAFLRATRTDAVESLNKSEAEFAHLQQINEEMKKELLAFQETEQEQRENSSLEALQLNARDVSKTSVDEYEFSASKILSVTMSHFHKLEINQKCPPPEPGQVRRTLNESQDVDPNQIMDMKRMLGRLIEQSLNSPEQPYVDLDHRFWPAQVEFLLQCQLIVQHPDNPRKIKLVPFHL</sequence>
<dbReference type="GO" id="GO:0051382">
    <property type="term" value="P:kinetochore assembly"/>
    <property type="evidence" value="ECO:0007669"/>
    <property type="project" value="InterPro"/>
</dbReference>
<evidence type="ECO:0000256" key="4">
    <source>
        <dbReference type="ARBA" id="ARBA00022454"/>
    </source>
</evidence>
<dbReference type="GO" id="GO:0000775">
    <property type="term" value="C:chromosome, centromeric region"/>
    <property type="evidence" value="ECO:0007669"/>
    <property type="project" value="UniProtKB-SubCell"/>
</dbReference>
<organism evidence="9 10">
    <name type="scientific">Elysia marginata</name>
    <dbReference type="NCBI Taxonomy" id="1093978"/>
    <lineage>
        <taxon>Eukaryota</taxon>
        <taxon>Metazoa</taxon>
        <taxon>Spiralia</taxon>
        <taxon>Lophotrochozoa</taxon>
        <taxon>Mollusca</taxon>
        <taxon>Gastropoda</taxon>
        <taxon>Heterobranchia</taxon>
        <taxon>Euthyneura</taxon>
        <taxon>Panpulmonata</taxon>
        <taxon>Sacoglossa</taxon>
        <taxon>Placobranchoidea</taxon>
        <taxon>Plakobranchidae</taxon>
        <taxon>Elysia</taxon>
    </lineage>
</organism>
<dbReference type="EMBL" id="BMAT01004022">
    <property type="protein sequence ID" value="GFR66481.1"/>
    <property type="molecule type" value="Genomic_DNA"/>
</dbReference>
<dbReference type="Pfam" id="PF11802">
    <property type="entry name" value="CENP-K"/>
    <property type="match status" value="1"/>
</dbReference>
<evidence type="ECO:0000256" key="6">
    <source>
        <dbReference type="ARBA" id="ARBA00023242"/>
    </source>
</evidence>
<dbReference type="GO" id="GO:0005634">
    <property type="term" value="C:nucleus"/>
    <property type="evidence" value="ECO:0007669"/>
    <property type="project" value="UniProtKB-SubCell"/>
</dbReference>
<dbReference type="AlphaFoldDB" id="A0AAV4F0C1"/>
<dbReference type="Proteomes" id="UP000762676">
    <property type="component" value="Unassembled WGS sequence"/>
</dbReference>
<evidence type="ECO:0000313" key="9">
    <source>
        <dbReference type="EMBL" id="GFR66481.1"/>
    </source>
</evidence>
<evidence type="ECO:0000256" key="7">
    <source>
        <dbReference type="ARBA" id="ARBA00023328"/>
    </source>
</evidence>
<dbReference type="InterPro" id="IPR020993">
    <property type="entry name" value="Centromere_CenpK"/>
</dbReference>
<evidence type="ECO:0000313" key="10">
    <source>
        <dbReference type="Proteomes" id="UP000762676"/>
    </source>
</evidence>
<keyword evidence="4" id="KW-0158">Chromosome</keyword>
<keyword evidence="5 8" id="KW-0175">Coiled coil</keyword>
<evidence type="ECO:0000256" key="1">
    <source>
        <dbReference type="ARBA" id="ARBA00004123"/>
    </source>
</evidence>
<evidence type="ECO:0000256" key="8">
    <source>
        <dbReference type="SAM" id="Coils"/>
    </source>
</evidence>
<comment type="subcellular location">
    <subcellularLocation>
        <location evidence="2">Chromosome</location>
        <location evidence="2">Centromere</location>
    </subcellularLocation>
    <subcellularLocation>
        <location evidence="1">Nucleus</location>
    </subcellularLocation>
</comment>
<name>A0AAV4F0C1_9GAST</name>
<dbReference type="PANTHER" id="PTHR14401">
    <property type="entry name" value="CENTROMERE PROTEIN K"/>
    <property type="match status" value="1"/>
</dbReference>
<dbReference type="PANTHER" id="PTHR14401:SF6">
    <property type="entry name" value="CENTROMERE PROTEIN K"/>
    <property type="match status" value="1"/>
</dbReference>
<keyword evidence="7" id="KW-0137">Centromere</keyword>
<keyword evidence="6" id="KW-0539">Nucleus</keyword>
<feature type="coiled-coil region" evidence="8">
    <location>
        <begin position="39"/>
        <end position="138"/>
    </location>
</feature>
<evidence type="ECO:0000256" key="3">
    <source>
        <dbReference type="ARBA" id="ARBA00005795"/>
    </source>
</evidence>
<keyword evidence="10" id="KW-1185">Reference proteome</keyword>
<comment type="caution">
    <text evidence="9">The sequence shown here is derived from an EMBL/GenBank/DDBJ whole genome shotgun (WGS) entry which is preliminary data.</text>
</comment>